<organism evidence="3 4">
    <name type="scientific">Colletotrichum cuscutae</name>
    <dbReference type="NCBI Taxonomy" id="1209917"/>
    <lineage>
        <taxon>Eukaryota</taxon>
        <taxon>Fungi</taxon>
        <taxon>Dikarya</taxon>
        <taxon>Ascomycota</taxon>
        <taxon>Pezizomycotina</taxon>
        <taxon>Sordariomycetes</taxon>
        <taxon>Hypocreomycetidae</taxon>
        <taxon>Glomerellales</taxon>
        <taxon>Glomerellaceae</taxon>
        <taxon>Colletotrichum</taxon>
        <taxon>Colletotrichum acutatum species complex</taxon>
    </lineage>
</organism>
<proteinExistence type="predicted"/>
<keyword evidence="2" id="KW-0812">Transmembrane</keyword>
<reference evidence="3" key="1">
    <citation type="submission" date="2016-11" db="EMBL/GenBank/DDBJ databases">
        <title>The genome sequence of Colletotrichum cuscutae.</title>
        <authorList>
            <person name="Baroncelli R."/>
        </authorList>
    </citation>
    <scope>NUCLEOTIDE SEQUENCE</scope>
    <source>
        <strain evidence="3">IMI 304802</strain>
    </source>
</reference>
<protein>
    <submittedName>
        <fullName evidence="3">Uncharacterized protein</fullName>
    </submittedName>
</protein>
<name>A0AAJ0DQ60_9PEZI</name>
<accession>A0AAJ0DQ60</accession>
<keyword evidence="2" id="KW-1133">Transmembrane helix</keyword>
<dbReference type="AlphaFoldDB" id="A0AAJ0DQ60"/>
<evidence type="ECO:0000256" key="1">
    <source>
        <dbReference type="SAM" id="MobiDB-lite"/>
    </source>
</evidence>
<comment type="caution">
    <text evidence="3">The sequence shown here is derived from an EMBL/GenBank/DDBJ whole genome shotgun (WGS) entry which is preliminary data.</text>
</comment>
<keyword evidence="4" id="KW-1185">Reference proteome</keyword>
<evidence type="ECO:0000313" key="3">
    <source>
        <dbReference type="EMBL" id="KAK1497679.1"/>
    </source>
</evidence>
<dbReference type="EMBL" id="MPDP01000007">
    <property type="protein sequence ID" value="KAK1497679.1"/>
    <property type="molecule type" value="Genomic_DNA"/>
</dbReference>
<feature type="transmembrane region" description="Helical" evidence="2">
    <location>
        <begin position="101"/>
        <end position="123"/>
    </location>
</feature>
<dbReference type="Proteomes" id="UP001239213">
    <property type="component" value="Unassembled WGS sequence"/>
</dbReference>
<feature type="region of interest" description="Disordered" evidence="1">
    <location>
        <begin position="183"/>
        <end position="207"/>
    </location>
</feature>
<evidence type="ECO:0000313" key="4">
    <source>
        <dbReference type="Proteomes" id="UP001239213"/>
    </source>
</evidence>
<gene>
    <name evidence="3" type="ORF">CCUS01_13072</name>
</gene>
<keyword evidence="2" id="KW-0472">Membrane</keyword>
<sequence length="207" mass="22698">MSLTPYHTNDGHRENFATSIGFGIEASRLESAARYMGDFCVRVGSAESKSDRDAGSWYGSWARESQKKGEKNEGQMLGSPHLMPKMCSSFIVINLHHMLRLGVLCTVMVSRLVLVVMTVSVFYGRNRGTGQLGETQIWEIARSGQFPTNPTNAGLQQMGSVRQVASLQVRTISVFLVRRLEPQRTPPPAPGPVTTVADPSAVQSKDD</sequence>
<evidence type="ECO:0000256" key="2">
    <source>
        <dbReference type="SAM" id="Phobius"/>
    </source>
</evidence>